<evidence type="ECO:0000313" key="4">
    <source>
        <dbReference type="Proteomes" id="UP000245762"/>
    </source>
</evidence>
<keyword evidence="1" id="KW-1133">Transmembrane helix</keyword>
<feature type="domain" description="2TM" evidence="2">
    <location>
        <begin position="10"/>
        <end position="90"/>
    </location>
</feature>
<proteinExistence type="predicted"/>
<keyword evidence="1" id="KW-0472">Membrane</keyword>
<accession>A0A316L2M2</accession>
<evidence type="ECO:0000313" key="3">
    <source>
        <dbReference type="EMBL" id="PWL39205.1"/>
    </source>
</evidence>
<protein>
    <recommendedName>
        <fullName evidence="2">2TM domain-containing protein</fullName>
    </recommendedName>
</protein>
<dbReference type="EMBL" id="QGEG01000002">
    <property type="protein sequence ID" value="PWL39205.1"/>
    <property type="molecule type" value="Genomic_DNA"/>
</dbReference>
<feature type="transmembrane region" description="Helical" evidence="1">
    <location>
        <begin position="48"/>
        <end position="67"/>
    </location>
</feature>
<feature type="transmembrane region" description="Helical" evidence="1">
    <location>
        <begin position="21"/>
        <end position="42"/>
    </location>
</feature>
<sequence length="101" mass="12500">MEGFEKDKLKRAKKQIEELKGFYIHFTIYIIVNTFILINIYLKTDDFWQWPHFVTLFAWGIGIFFHASKVFDYNPFFGKNWEKRQIQKYIDKDKKEMDKYK</sequence>
<dbReference type="OrthoDB" id="8965954at2"/>
<reference evidence="3 4" key="1">
    <citation type="submission" date="2018-05" db="EMBL/GenBank/DDBJ databases">
        <title>Complete genome sequence of Flagellimonas aquimarina ECD12 isolated from seaweed Ecklonia cava.</title>
        <authorList>
            <person name="Choi S."/>
            <person name="Seong C."/>
        </authorList>
    </citation>
    <scope>NUCLEOTIDE SEQUENCE [LARGE SCALE GENOMIC DNA]</scope>
    <source>
        <strain evidence="3 4">ECD12</strain>
    </source>
</reference>
<gene>
    <name evidence="3" type="ORF">DKG77_09290</name>
</gene>
<dbReference type="Proteomes" id="UP000245762">
    <property type="component" value="Unassembled WGS sequence"/>
</dbReference>
<dbReference type="InterPro" id="IPR025698">
    <property type="entry name" value="2TM_dom"/>
</dbReference>
<organism evidence="3 4">
    <name type="scientific">Flagellimonas aquimarina</name>
    <dbReference type="NCBI Taxonomy" id="2201895"/>
    <lineage>
        <taxon>Bacteria</taxon>
        <taxon>Pseudomonadati</taxon>
        <taxon>Bacteroidota</taxon>
        <taxon>Flavobacteriia</taxon>
        <taxon>Flavobacteriales</taxon>
        <taxon>Flavobacteriaceae</taxon>
        <taxon>Flagellimonas</taxon>
    </lineage>
</organism>
<name>A0A316L2M2_9FLAO</name>
<evidence type="ECO:0000256" key="1">
    <source>
        <dbReference type="SAM" id="Phobius"/>
    </source>
</evidence>
<keyword evidence="4" id="KW-1185">Reference proteome</keyword>
<dbReference type="AlphaFoldDB" id="A0A316L2M2"/>
<comment type="caution">
    <text evidence="3">The sequence shown here is derived from an EMBL/GenBank/DDBJ whole genome shotgun (WGS) entry which is preliminary data.</text>
</comment>
<evidence type="ECO:0000259" key="2">
    <source>
        <dbReference type="Pfam" id="PF13239"/>
    </source>
</evidence>
<dbReference type="Pfam" id="PF13239">
    <property type="entry name" value="2TM"/>
    <property type="match status" value="1"/>
</dbReference>
<keyword evidence="1" id="KW-0812">Transmembrane</keyword>